<name>A0A7T0BTN2_9BACT</name>
<protein>
    <recommendedName>
        <fullName evidence="1">Nucleoside phosphorylase domain-containing protein</fullName>
    </recommendedName>
</protein>
<dbReference type="SUPFAM" id="SSF53167">
    <property type="entry name" value="Purine and uridine phosphorylases"/>
    <property type="match status" value="1"/>
</dbReference>
<dbReference type="GO" id="GO:0009116">
    <property type="term" value="P:nucleoside metabolic process"/>
    <property type="evidence" value="ECO:0007669"/>
    <property type="project" value="InterPro"/>
</dbReference>
<dbReference type="PANTHER" id="PTHR46832:SF1">
    <property type="entry name" value="5'-METHYLTHIOADENOSINE_S-ADENOSYLHOMOCYSTEINE NUCLEOSIDASE"/>
    <property type="match status" value="1"/>
</dbReference>
<dbReference type="GO" id="GO:0019284">
    <property type="term" value="P:L-methionine salvage from S-adenosylmethionine"/>
    <property type="evidence" value="ECO:0007669"/>
    <property type="project" value="TreeGrafter"/>
</dbReference>
<dbReference type="Proteomes" id="UP000594688">
    <property type="component" value="Chromosome"/>
</dbReference>
<accession>A0A7T0BTN2</accession>
<dbReference type="KEGG" id="nli:G3M70_01370"/>
<dbReference type="Gene3D" id="3.40.50.1580">
    <property type="entry name" value="Nucleoside phosphorylase domain"/>
    <property type="match status" value="1"/>
</dbReference>
<dbReference type="Pfam" id="PF01048">
    <property type="entry name" value="PNP_UDP_1"/>
    <property type="match status" value="1"/>
</dbReference>
<proteinExistence type="predicted"/>
<organism evidence="2 3">
    <name type="scientific">Candidatus Nitronauta litoralis</name>
    <dbReference type="NCBI Taxonomy" id="2705533"/>
    <lineage>
        <taxon>Bacteria</taxon>
        <taxon>Pseudomonadati</taxon>
        <taxon>Nitrospinota/Tectimicrobiota group</taxon>
        <taxon>Nitrospinota</taxon>
        <taxon>Nitrospinia</taxon>
        <taxon>Nitrospinales</taxon>
        <taxon>Nitrospinaceae</taxon>
        <taxon>Candidatus Nitronauta</taxon>
    </lineage>
</organism>
<evidence type="ECO:0000313" key="2">
    <source>
        <dbReference type="EMBL" id="QPJ60606.1"/>
    </source>
</evidence>
<dbReference type="GO" id="GO:0005829">
    <property type="term" value="C:cytosol"/>
    <property type="evidence" value="ECO:0007669"/>
    <property type="project" value="TreeGrafter"/>
</dbReference>
<dbReference type="InterPro" id="IPR035994">
    <property type="entry name" value="Nucleoside_phosphorylase_sf"/>
</dbReference>
<dbReference type="EMBL" id="CP048685">
    <property type="protein sequence ID" value="QPJ60606.1"/>
    <property type="molecule type" value="Genomic_DNA"/>
</dbReference>
<evidence type="ECO:0000313" key="3">
    <source>
        <dbReference type="Proteomes" id="UP000594688"/>
    </source>
</evidence>
<evidence type="ECO:0000259" key="1">
    <source>
        <dbReference type="Pfam" id="PF01048"/>
    </source>
</evidence>
<dbReference type="PANTHER" id="PTHR46832">
    <property type="entry name" value="5'-METHYLTHIOADENOSINE/S-ADENOSYLHOMOCYSTEINE NUCLEOSIDASE"/>
    <property type="match status" value="1"/>
</dbReference>
<dbReference type="InterPro" id="IPR000845">
    <property type="entry name" value="Nucleoside_phosphorylase_d"/>
</dbReference>
<reference evidence="2 3" key="1">
    <citation type="submission" date="2020-02" db="EMBL/GenBank/DDBJ databases">
        <title>Genomic and physiological characterization of two novel Nitrospinaceae genera.</title>
        <authorList>
            <person name="Mueller A.J."/>
            <person name="Jung M.-Y."/>
            <person name="Strachan C.R."/>
            <person name="Herbold C.W."/>
            <person name="Kirkegaard R.H."/>
            <person name="Daims H."/>
        </authorList>
    </citation>
    <scope>NUCLEOTIDE SEQUENCE [LARGE SCALE GENOMIC DNA]</scope>
    <source>
        <strain evidence="2">EB</strain>
    </source>
</reference>
<dbReference type="AlphaFoldDB" id="A0A7T0BTN2"/>
<dbReference type="CDD" id="cd17877">
    <property type="entry name" value="NP_MTAN-like"/>
    <property type="match status" value="1"/>
</dbReference>
<gene>
    <name evidence="2" type="ORF">G3M70_01370</name>
</gene>
<sequence>MKAFICILAAVSDEIAGIKQRMKIERKHVWRSVTVFEGEWEGYGLLLVRTGVGSGRALDALKKALAQFPVVLVLSVGYAGGTDPELKLGDLVLADRVLRLNSTEPAGEEKSEPFRVIPLDPALVSQAMVLSCPPDTALHRGALMTVDEVVSRPEDKQALARDHQALAVDMETFDLVEHARLEAMSILSIRAISDTAQQELVDLTHLVKESGEPDFLKAGWHVLTHPGDLKHALSLRNQSRLATKNLTEFLAEFLRKLK</sequence>
<feature type="domain" description="Nucleoside phosphorylase" evidence="1">
    <location>
        <begin position="5"/>
        <end position="198"/>
    </location>
</feature>
<dbReference type="GO" id="GO:0008930">
    <property type="term" value="F:methylthioadenosine nucleosidase activity"/>
    <property type="evidence" value="ECO:0007669"/>
    <property type="project" value="TreeGrafter"/>
</dbReference>
<dbReference type="GO" id="GO:0008782">
    <property type="term" value="F:adenosylhomocysteine nucleosidase activity"/>
    <property type="evidence" value="ECO:0007669"/>
    <property type="project" value="TreeGrafter"/>
</dbReference>